<proteinExistence type="predicted"/>
<comment type="caution">
    <text evidence="2">The sequence shown here is derived from an EMBL/GenBank/DDBJ whole genome shotgun (WGS) entry which is preliminary data.</text>
</comment>
<keyword evidence="1" id="KW-0472">Membrane</keyword>
<evidence type="ECO:0000256" key="1">
    <source>
        <dbReference type="SAM" id="Phobius"/>
    </source>
</evidence>
<reference evidence="2 3" key="1">
    <citation type="submission" date="2019-04" db="EMBL/GenBank/DDBJ databases">
        <title>Genome sequence of strain shin9-1.</title>
        <authorList>
            <person name="Gao J."/>
            <person name="Sun J."/>
        </authorList>
    </citation>
    <scope>NUCLEOTIDE SEQUENCE [LARGE SCALE GENOMIC DNA]</scope>
    <source>
        <strain evidence="3">shin9-1</strain>
    </source>
</reference>
<sequence length="171" mass="18178">MLSFISRYATPLTTGLFLISLISGIALFFHFGTGAFRGMHEWLSMVLMIPVVMHIWKNWRPFVSYFKRLPMALSLFACLAAGLAFSWPSLTGSGSGAGGNPAIAMVSLVAAATPVEVGQLLSKSGDELVTDLKSEGFTAATPSKSLNDIAAESGKSVMSLMATLSQLKRAN</sequence>
<keyword evidence="3" id="KW-1185">Reference proteome</keyword>
<accession>A0A4S8P6K8</accession>
<keyword evidence="1" id="KW-0812">Transmembrane</keyword>
<feature type="transmembrane region" description="Helical" evidence="1">
    <location>
        <begin position="42"/>
        <end position="59"/>
    </location>
</feature>
<feature type="transmembrane region" description="Helical" evidence="1">
    <location>
        <begin position="12"/>
        <end position="36"/>
    </location>
</feature>
<name>A0A4S8P6K8_9HYPH</name>
<organism evidence="2 3">
    <name type="scientific">Peteryoungia ipomoeae</name>
    <dbReference type="NCBI Taxonomy" id="1210932"/>
    <lineage>
        <taxon>Bacteria</taxon>
        <taxon>Pseudomonadati</taxon>
        <taxon>Pseudomonadota</taxon>
        <taxon>Alphaproteobacteria</taxon>
        <taxon>Hyphomicrobiales</taxon>
        <taxon>Rhizobiaceae</taxon>
        <taxon>Peteryoungia</taxon>
    </lineage>
</organism>
<evidence type="ECO:0000313" key="3">
    <source>
        <dbReference type="Proteomes" id="UP000308828"/>
    </source>
</evidence>
<dbReference type="OrthoDB" id="5339490at2"/>
<keyword evidence="1" id="KW-1133">Transmembrane helix</keyword>
<gene>
    <name evidence="2" type="ORF">FAA97_01395</name>
</gene>
<dbReference type="Proteomes" id="UP000308828">
    <property type="component" value="Unassembled WGS sequence"/>
</dbReference>
<dbReference type="EMBL" id="STGV01000001">
    <property type="protein sequence ID" value="THV24895.1"/>
    <property type="molecule type" value="Genomic_DNA"/>
</dbReference>
<dbReference type="RefSeq" id="WP_136596742.1">
    <property type="nucleotide sequence ID" value="NZ_STGV01000001.1"/>
</dbReference>
<evidence type="ECO:0000313" key="2">
    <source>
        <dbReference type="EMBL" id="THV24895.1"/>
    </source>
</evidence>
<protein>
    <submittedName>
        <fullName evidence="2">DUF4405 domain-containing protein</fullName>
    </submittedName>
</protein>
<dbReference type="AlphaFoldDB" id="A0A4S8P6K8"/>
<feature type="transmembrane region" description="Helical" evidence="1">
    <location>
        <begin position="71"/>
        <end position="90"/>
    </location>
</feature>